<dbReference type="AlphaFoldDB" id="A0ABD4ZXU8"/>
<dbReference type="EMBL" id="JASUBT010000023">
    <property type="protein sequence ID" value="MDL4937579.1"/>
    <property type="molecule type" value="Genomic_DNA"/>
</dbReference>
<reference evidence="1 2" key="1">
    <citation type="submission" date="2023-06" db="EMBL/GenBank/DDBJ databases">
        <title>Acute promotion of culturable opportunistic pathogens and persistent increase of antibiotic resistance following antibiotic exposure in mouse gut microbiota.</title>
        <authorList>
            <person name="Li L."/>
            <person name="Wang B."/>
            <person name="Sun Y."/>
            <person name="Wang M."/>
            <person name="Xu H."/>
        </authorList>
    </citation>
    <scope>NUCLEOTIDE SEQUENCE [LARGE SCALE GENOMIC DNA]</scope>
    <source>
        <strain evidence="1 2">CRI2_2</strain>
    </source>
</reference>
<evidence type="ECO:0000313" key="1">
    <source>
        <dbReference type="EMBL" id="MDL4937579.1"/>
    </source>
</evidence>
<proteinExistence type="predicted"/>
<gene>
    <name evidence="1" type="ORF">QRX88_17905</name>
</gene>
<dbReference type="Proteomes" id="UP001241571">
    <property type="component" value="Unassembled WGS sequence"/>
</dbReference>
<protein>
    <submittedName>
        <fullName evidence="1">Uncharacterized protein</fullName>
    </submittedName>
</protein>
<accession>A0ABD4ZXU8</accession>
<evidence type="ECO:0000313" key="2">
    <source>
        <dbReference type="Proteomes" id="UP001241571"/>
    </source>
</evidence>
<organism evidence="1 2">
    <name type="scientific">Enterococcus gallinarum</name>
    <dbReference type="NCBI Taxonomy" id="1353"/>
    <lineage>
        <taxon>Bacteria</taxon>
        <taxon>Bacillati</taxon>
        <taxon>Bacillota</taxon>
        <taxon>Bacilli</taxon>
        <taxon>Lactobacillales</taxon>
        <taxon>Enterococcaceae</taxon>
        <taxon>Enterococcus</taxon>
    </lineage>
</organism>
<dbReference type="RefSeq" id="WP_124018976.1">
    <property type="nucleotide sequence ID" value="NZ_JAASJM010000006.1"/>
</dbReference>
<comment type="caution">
    <text evidence="1">The sequence shown here is derived from an EMBL/GenBank/DDBJ whole genome shotgun (WGS) entry which is preliminary data.</text>
</comment>
<name>A0ABD4ZXU8_ENTGA</name>
<sequence length="117" mass="13777">MTTKKGEFIENIVQGTINKKYIWKAFQSPLMEMSTNIDPSILSRIQYHRSSYYFENSHNVVALLNVQPIDYYIFIFSNHTGKSTLLNIDTQTYFRIRTIIENQMNVAEDLLDDFLNL</sequence>